<dbReference type="RefSeq" id="WP_211974007.1">
    <property type="nucleotide sequence ID" value="NZ_CBFHAM010000042.1"/>
</dbReference>
<feature type="chain" id="PRO_5046189272" evidence="1">
    <location>
        <begin position="26"/>
        <end position="172"/>
    </location>
</feature>
<dbReference type="InterPro" id="IPR025347">
    <property type="entry name" value="DUF4251"/>
</dbReference>
<keyword evidence="1" id="KW-0732">Signal</keyword>
<evidence type="ECO:0000256" key="1">
    <source>
        <dbReference type="SAM" id="SignalP"/>
    </source>
</evidence>
<dbReference type="Pfam" id="PF14059">
    <property type="entry name" value="DUF4251"/>
    <property type="match status" value="1"/>
</dbReference>
<keyword evidence="3" id="KW-1185">Reference proteome</keyword>
<dbReference type="EMBL" id="JAGTXB010000007">
    <property type="protein sequence ID" value="MBS0028906.1"/>
    <property type="molecule type" value="Genomic_DNA"/>
</dbReference>
<sequence length="172" mass="19184">MKRFFVLKIMMLFIVAAIPSAGLFAQDTKAQKKAEKAAQIKSLIESKNYVFVAQNAFPMGGRMRNITPDYNLTVSADSVVSYLPFFGRAYTADYGATRSPLDFKTKSFDYSANPGKKDGWDITIKPKDKRSVQSMNLTVSSEGYASLQVTSTDRSAISFNGYVTERKVQKKK</sequence>
<evidence type="ECO:0000313" key="2">
    <source>
        <dbReference type="EMBL" id="MBS0028906.1"/>
    </source>
</evidence>
<organism evidence="2 3">
    <name type="scientific">Chitinophaga hostae</name>
    <dbReference type="NCBI Taxonomy" id="2831022"/>
    <lineage>
        <taxon>Bacteria</taxon>
        <taxon>Pseudomonadati</taxon>
        <taxon>Bacteroidota</taxon>
        <taxon>Chitinophagia</taxon>
        <taxon>Chitinophagales</taxon>
        <taxon>Chitinophagaceae</taxon>
        <taxon>Chitinophaga</taxon>
    </lineage>
</organism>
<dbReference type="Proteomes" id="UP000676386">
    <property type="component" value="Unassembled WGS sequence"/>
</dbReference>
<proteinExistence type="predicted"/>
<gene>
    <name evidence="2" type="ORF">KE626_16415</name>
</gene>
<dbReference type="Gene3D" id="2.40.128.410">
    <property type="match status" value="1"/>
</dbReference>
<accession>A0ABS5J113</accession>
<reference evidence="2 3" key="1">
    <citation type="submission" date="2021-04" db="EMBL/GenBank/DDBJ databases">
        <title>Chitinophaga sp. nov., isolated from the rhizosphere soil.</title>
        <authorList>
            <person name="He S."/>
        </authorList>
    </citation>
    <scope>NUCLEOTIDE SEQUENCE [LARGE SCALE GENOMIC DNA]</scope>
    <source>
        <strain evidence="2 3">2R12</strain>
    </source>
</reference>
<comment type="caution">
    <text evidence="2">The sequence shown here is derived from an EMBL/GenBank/DDBJ whole genome shotgun (WGS) entry which is preliminary data.</text>
</comment>
<name>A0ABS5J113_9BACT</name>
<evidence type="ECO:0000313" key="3">
    <source>
        <dbReference type="Proteomes" id="UP000676386"/>
    </source>
</evidence>
<feature type="signal peptide" evidence="1">
    <location>
        <begin position="1"/>
        <end position="25"/>
    </location>
</feature>
<protein>
    <submittedName>
        <fullName evidence="2">DUF4251 domain-containing protein</fullName>
    </submittedName>
</protein>